<dbReference type="FunFam" id="1.10.10.60:FF:000032">
    <property type="entry name" value="Zinc finger and SCAN domain-containing 20"/>
    <property type="match status" value="1"/>
</dbReference>
<evidence type="ECO:0000256" key="2">
    <source>
        <dbReference type="ARBA" id="ARBA00023015"/>
    </source>
</evidence>
<feature type="compositionally biased region" description="Basic and acidic residues" evidence="6">
    <location>
        <begin position="187"/>
        <end position="200"/>
    </location>
</feature>
<dbReference type="KEGG" id="smo:SELMODRAFT_267798"/>
<evidence type="ECO:0000256" key="3">
    <source>
        <dbReference type="ARBA" id="ARBA00023125"/>
    </source>
</evidence>
<proteinExistence type="predicted"/>
<accession>D8RUA7</accession>
<feature type="compositionally biased region" description="Acidic residues" evidence="6">
    <location>
        <begin position="126"/>
        <end position="141"/>
    </location>
</feature>
<dbReference type="InParanoid" id="D8RUA7"/>
<comment type="subcellular location">
    <subcellularLocation>
        <location evidence="1">Nucleus</location>
    </subcellularLocation>
</comment>
<dbReference type="Gramene" id="EFJ24175">
    <property type="protein sequence ID" value="EFJ24175"/>
    <property type="gene ID" value="SELMODRAFT_267798"/>
</dbReference>
<dbReference type="GO" id="GO:0005634">
    <property type="term" value="C:nucleus"/>
    <property type="evidence" value="ECO:0007669"/>
    <property type="project" value="UniProtKB-SubCell"/>
</dbReference>
<dbReference type="PANTHER" id="PTHR21654">
    <property type="entry name" value="FI21293P1"/>
    <property type="match status" value="1"/>
</dbReference>
<keyword evidence="5" id="KW-0539">Nucleus</keyword>
<feature type="domain" description="Myb-like" evidence="7">
    <location>
        <begin position="6"/>
        <end position="70"/>
    </location>
</feature>
<keyword evidence="3" id="KW-0238">DNA-binding</keyword>
<name>D8RUA7_SELML</name>
<keyword evidence="2" id="KW-0805">Transcription regulation</keyword>
<evidence type="ECO:0000256" key="5">
    <source>
        <dbReference type="ARBA" id="ARBA00023242"/>
    </source>
</evidence>
<dbReference type="Proteomes" id="UP000001514">
    <property type="component" value="Unassembled WGS sequence"/>
</dbReference>
<evidence type="ECO:0000256" key="6">
    <source>
        <dbReference type="SAM" id="MobiDB-lite"/>
    </source>
</evidence>
<feature type="compositionally biased region" description="Low complexity" evidence="6">
    <location>
        <begin position="159"/>
        <end position="180"/>
    </location>
</feature>
<evidence type="ECO:0000256" key="4">
    <source>
        <dbReference type="ARBA" id="ARBA00023163"/>
    </source>
</evidence>
<dbReference type="Gene3D" id="1.10.10.60">
    <property type="entry name" value="Homeodomain-like"/>
    <property type="match status" value="1"/>
</dbReference>
<keyword evidence="9" id="KW-1185">Reference proteome</keyword>
<evidence type="ECO:0000256" key="1">
    <source>
        <dbReference type="ARBA" id="ARBA00004123"/>
    </source>
</evidence>
<dbReference type="PANTHER" id="PTHR21654:SF84">
    <property type="entry name" value="SI:DKEY-66I24.7"/>
    <property type="match status" value="1"/>
</dbReference>
<dbReference type="EMBL" id="GL377590">
    <property type="protein sequence ID" value="EFJ24175.1"/>
    <property type="molecule type" value="Genomic_DNA"/>
</dbReference>
<dbReference type="HOGENOM" id="CLU_063336_1_0_1"/>
<dbReference type="FunCoup" id="D8RUA7">
    <property type="interactions" value="134"/>
</dbReference>
<keyword evidence="4" id="KW-0804">Transcription</keyword>
<dbReference type="InterPro" id="IPR044822">
    <property type="entry name" value="Myb_DNA-bind_4"/>
</dbReference>
<evidence type="ECO:0000313" key="9">
    <source>
        <dbReference type="Proteomes" id="UP000001514"/>
    </source>
</evidence>
<reference evidence="8 9" key="1">
    <citation type="journal article" date="2011" name="Science">
        <title>The Selaginella genome identifies genetic changes associated with the evolution of vascular plants.</title>
        <authorList>
            <person name="Banks J.A."/>
            <person name="Nishiyama T."/>
            <person name="Hasebe M."/>
            <person name="Bowman J.L."/>
            <person name="Gribskov M."/>
            <person name="dePamphilis C."/>
            <person name="Albert V.A."/>
            <person name="Aono N."/>
            <person name="Aoyama T."/>
            <person name="Ambrose B.A."/>
            <person name="Ashton N.W."/>
            <person name="Axtell M.J."/>
            <person name="Barker E."/>
            <person name="Barker M.S."/>
            <person name="Bennetzen J.L."/>
            <person name="Bonawitz N.D."/>
            <person name="Chapple C."/>
            <person name="Cheng C."/>
            <person name="Correa L.G."/>
            <person name="Dacre M."/>
            <person name="DeBarry J."/>
            <person name="Dreyer I."/>
            <person name="Elias M."/>
            <person name="Engstrom E.M."/>
            <person name="Estelle M."/>
            <person name="Feng L."/>
            <person name="Finet C."/>
            <person name="Floyd S.K."/>
            <person name="Frommer W.B."/>
            <person name="Fujita T."/>
            <person name="Gramzow L."/>
            <person name="Gutensohn M."/>
            <person name="Harholt J."/>
            <person name="Hattori M."/>
            <person name="Heyl A."/>
            <person name="Hirai T."/>
            <person name="Hiwatashi Y."/>
            <person name="Ishikawa M."/>
            <person name="Iwata M."/>
            <person name="Karol K.G."/>
            <person name="Koehler B."/>
            <person name="Kolukisaoglu U."/>
            <person name="Kubo M."/>
            <person name="Kurata T."/>
            <person name="Lalonde S."/>
            <person name="Li K."/>
            <person name="Li Y."/>
            <person name="Litt A."/>
            <person name="Lyons E."/>
            <person name="Manning G."/>
            <person name="Maruyama T."/>
            <person name="Michael T.P."/>
            <person name="Mikami K."/>
            <person name="Miyazaki S."/>
            <person name="Morinaga S."/>
            <person name="Murata T."/>
            <person name="Mueller-Roeber B."/>
            <person name="Nelson D.R."/>
            <person name="Obara M."/>
            <person name="Oguri Y."/>
            <person name="Olmstead R.G."/>
            <person name="Onodera N."/>
            <person name="Petersen B.L."/>
            <person name="Pils B."/>
            <person name="Prigge M."/>
            <person name="Rensing S.A."/>
            <person name="Riano-Pachon D.M."/>
            <person name="Roberts A.W."/>
            <person name="Sato Y."/>
            <person name="Scheller H.V."/>
            <person name="Schulz B."/>
            <person name="Schulz C."/>
            <person name="Shakirov E.V."/>
            <person name="Shibagaki N."/>
            <person name="Shinohara N."/>
            <person name="Shippen D.E."/>
            <person name="Soerensen I."/>
            <person name="Sotooka R."/>
            <person name="Sugimoto N."/>
            <person name="Sugita M."/>
            <person name="Sumikawa N."/>
            <person name="Tanurdzic M."/>
            <person name="Theissen G."/>
            <person name="Ulvskov P."/>
            <person name="Wakazuki S."/>
            <person name="Weng J.K."/>
            <person name="Willats W.W."/>
            <person name="Wipf D."/>
            <person name="Wolf P.G."/>
            <person name="Yang L."/>
            <person name="Zimmer A.D."/>
            <person name="Zhu Q."/>
            <person name="Mitros T."/>
            <person name="Hellsten U."/>
            <person name="Loque D."/>
            <person name="Otillar R."/>
            <person name="Salamov A."/>
            <person name="Schmutz J."/>
            <person name="Shapiro H."/>
            <person name="Lindquist E."/>
            <person name="Lucas S."/>
            <person name="Rokhsar D."/>
            <person name="Grigoriev I.V."/>
        </authorList>
    </citation>
    <scope>NUCLEOTIDE SEQUENCE [LARGE SCALE GENOMIC DNA]</scope>
</reference>
<dbReference type="Pfam" id="PF13837">
    <property type="entry name" value="Myb_DNA-bind_4"/>
    <property type="match status" value="1"/>
</dbReference>
<dbReference type="GO" id="GO:0003677">
    <property type="term" value="F:DNA binding"/>
    <property type="evidence" value="ECO:0007669"/>
    <property type="project" value="UniProtKB-KW"/>
</dbReference>
<dbReference type="OMA" id="RVPQWSH"/>
<dbReference type="AlphaFoldDB" id="D8RUA7"/>
<evidence type="ECO:0000259" key="7">
    <source>
        <dbReference type="PROSITE" id="PS50090"/>
    </source>
</evidence>
<dbReference type="eggNOG" id="KOG4282">
    <property type="taxonomic scope" value="Eukaryota"/>
</dbReference>
<gene>
    <name evidence="8" type="ORF">SELMODRAFT_267798</name>
</gene>
<evidence type="ECO:0000313" key="8">
    <source>
        <dbReference type="EMBL" id="EFJ24175.1"/>
    </source>
</evidence>
<dbReference type="PROSITE" id="PS50090">
    <property type="entry name" value="MYB_LIKE"/>
    <property type="match status" value="1"/>
</dbReference>
<dbReference type="GO" id="GO:0010468">
    <property type="term" value="P:regulation of gene expression"/>
    <property type="evidence" value="ECO:0007669"/>
    <property type="project" value="UniProtKB-ARBA"/>
</dbReference>
<sequence length="292" mass="36024">MRGGRRKEERIPQWGFHETKEFIAIRAEFEREFTQTKRNKTLWELIAGRMKDKGFRRSADQCKCKWKNLVNRYKGKEISEPDNGRQCPFYEELDAIFKERSKSMLMLESDGLRPKKRLKKLKGLLSDEETDDEDDDEESDDDNRNLQQLQPFQHHHQEQQQQQQQQQHQLQQQIQQQQQQRPRKRKVDKDRQRATAEKSRASSMQEVLEEFFQQQQRNEEQWRVSLEQREMERRAREHEWRECMEKLEQERALREQAWWEREEQRRLRDEVRSRKRDELVEAVLRKVIRDDC</sequence>
<feature type="region of interest" description="Disordered" evidence="6">
    <location>
        <begin position="123"/>
        <end position="205"/>
    </location>
</feature>
<dbReference type="CDD" id="cd12203">
    <property type="entry name" value="GT1"/>
    <property type="match status" value="1"/>
</dbReference>
<organism evidence="9">
    <name type="scientific">Selaginella moellendorffii</name>
    <name type="common">Spikemoss</name>
    <dbReference type="NCBI Taxonomy" id="88036"/>
    <lineage>
        <taxon>Eukaryota</taxon>
        <taxon>Viridiplantae</taxon>
        <taxon>Streptophyta</taxon>
        <taxon>Embryophyta</taxon>
        <taxon>Tracheophyta</taxon>
        <taxon>Lycopodiopsida</taxon>
        <taxon>Selaginellales</taxon>
        <taxon>Selaginellaceae</taxon>
        <taxon>Selaginella</taxon>
    </lineage>
</organism>
<dbReference type="InterPro" id="IPR001005">
    <property type="entry name" value="SANT/Myb"/>
</dbReference>
<protein>
    <recommendedName>
        <fullName evidence="7">Myb-like domain-containing protein</fullName>
    </recommendedName>
</protein>